<comment type="caution">
    <text evidence="2">The sequence shown here is derived from an EMBL/GenBank/DDBJ whole genome shotgun (WGS) entry which is preliminary data.</text>
</comment>
<feature type="region of interest" description="Disordered" evidence="1">
    <location>
        <begin position="28"/>
        <end position="73"/>
    </location>
</feature>
<dbReference type="Proteomes" id="UP000294927">
    <property type="component" value="Unassembled WGS sequence"/>
</dbReference>
<evidence type="ECO:0000313" key="2">
    <source>
        <dbReference type="EMBL" id="TDV46996.1"/>
    </source>
</evidence>
<name>A0A4R7VCZ2_9PSEU</name>
<dbReference type="AlphaFoldDB" id="A0A4R7VCZ2"/>
<organism evidence="2 3">
    <name type="scientific">Actinophytocola oryzae</name>
    <dbReference type="NCBI Taxonomy" id="502181"/>
    <lineage>
        <taxon>Bacteria</taxon>
        <taxon>Bacillati</taxon>
        <taxon>Actinomycetota</taxon>
        <taxon>Actinomycetes</taxon>
        <taxon>Pseudonocardiales</taxon>
        <taxon>Pseudonocardiaceae</taxon>
    </lineage>
</organism>
<protein>
    <submittedName>
        <fullName evidence="2">Uncharacterized protein</fullName>
    </submittedName>
</protein>
<dbReference type="OrthoDB" id="3578910at2"/>
<feature type="compositionally biased region" description="Basic and acidic residues" evidence="1">
    <location>
        <begin position="57"/>
        <end position="73"/>
    </location>
</feature>
<reference evidence="2 3" key="1">
    <citation type="submission" date="2019-03" db="EMBL/GenBank/DDBJ databases">
        <title>Genomic Encyclopedia of Archaeal and Bacterial Type Strains, Phase II (KMG-II): from individual species to whole genera.</title>
        <authorList>
            <person name="Goeker M."/>
        </authorList>
    </citation>
    <scope>NUCLEOTIDE SEQUENCE [LARGE SCALE GENOMIC DNA]</scope>
    <source>
        <strain evidence="2 3">DSM 45499</strain>
    </source>
</reference>
<sequence length="73" mass="8040">MLYLLAAIGAVCVVVLLWRAFVANPTTVGTEQRRVSRPTRRPGPMAPDDDPEFLRSLNERKNPPDADGKQPPA</sequence>
<accession>A0A4R7VCZ2</accession>
<evidence type="ECO:0000313" key="3">
    <source>
        <dbReference type="Proteomes" id="UP000294927"/>
    </source>
</evidence>
<evidence type="ECO:0000256" key="1">
    <source>
        <dbReference type="SAM" id="MobiDB-lite"/>
    </source>
</evidence>
<gene>
    <name evidence="2" type="ORF">CLV71_110179</name>
</gene>
<dbReference type="RefSeq" id="WP_133905504.1">
    <property type="nucleotide sequence ID" value="NZ_SOCP01000010.1"/>
</dbReference>
<proteinExistence type="predicted"/>
<dbReference type="EMBL" id="SOCP01000010">
    <property type="protein sequence ID" value="TDV46996.1"/>
    <property type="molecule type" value="Genomic_DNA"/>
</dbReference>
<keyword evidence="3" id="KW-1185">Reference proteome</keyword>